<dbReference type="EMBL" id="MTSL01000146">
    <property type="protein sequence ID" value="PJF18049.1"/>
    <property type="molecule type" value="Genomic_DNA"/>
</dbReference>
<dbReference type="GO" id="GO:0071013">
    <property type="term" value="C:catalytic step 2 spliceosome"/>
    <property type="evidence" value="ECO:0007669"/>
    <property type="project" value="InterPro"/>
</dbReference>
<organism evidence="11 12">
    <name type="scientific">Paramicrosporidium saccamoebae</name>
    <dbReference type="NCBI Taxonomy" id="1246581"/>
    <lineage>
        <taxon>Eukaryota</taxon>
        <taxon>Fungi</taxon>
        <taxon>Fungi incertae sedis</taxon>
        <taxon>Cryptomycota</taxon>
        <taxon>Cryptomycota incertae sedis</taxon>
        <taxon>Paramicrosporidium</taxon>
    </lineage>
</organism>
<dbReference type="GO" id="GO:0000350">
    <property type="term" value="P:generation of catalytic spliceosome for second transesterification step"/>
    <property type="evidence" value="ECO:0007669"/>
    <property type="project" value="EnsemblFungi"/>
</dbReference>
<dbReference type="PRINTS" id="PR00320">
    <property type="entry name" value="GPROTEINBRPT"/>
</dbReference>
<dbReference type="GO" id="GO:0051301">
    <property type="term" value="P:cell division"/>
    <property type="evidence" value="ECO:0007669"/>
    <property type="project" value="UniProtKB-KW"/>
</dbReference>
<dbReference type="GO" id="GO:0000348">
    <property type="term" value="P:mRNA branch site recognition"/>
    <property type="evidence" value="ECO:0007669"/>
    <property type="project" value="EnsemblFungi"/>
</dbReference>
<feature type="region of interest" description="Disordered" evidence="10">
    <location>
        <begin position="25"/>
        <end position="69"/>
    </location>
</feature>
<dbReference type="InterPro" id="IPR020472">
    <property type="entry name" value="WD40_PAC1"/>
</dbReference>
<evidence type="ECO:0000256" key="9">
    <source>
        <dbReference type="PROSITE-ProRule" id="PRU00221"/>
    </source>
</evidence>
<evidence type="ECO:0000256" key="5">
    <source>
        <dbReference type="ARBA" id="ARBA00022737"/>
    </source>
</evidence>
<keyword evidence="7" id="KW-0539">Nucleus</keyword>
<name>A0A2H9TJY6_9FUNG</name>
<dbReference type="FunFam" id="2.130.10.10:FF:000034">
    <property type="entry name" value="Pre-mRNA-processing factor 17, putative"/>
    <property type="match status" value="1"/>
</dbReference>
<dbReference type="GO" id="GO:0071014">
    <property type="term" value="C:post-mRNA release spliceosomal complex"/>
    <property type="evidence" value="ECO:0007669"/>
    <property type="project" value="EnsemblFungi"/>
</dbReference>
<dbReference type="SMART" id="SM00320">
    <property type="entry name" value="WD40"/>
    <property type="match status" value="6"/>
</dbReference>
<evidence type="ECO:0000256" key="1">
    <source>
        <dbReference type="ARBA" id="ARBA00004123"/>
    </source>
</evidence>
<dbReference type="InterPro" id="IPR001680">
    <property type="entry name" value="WD40_rpt"/>
</dbReference>
<dbReference type="AlphaFoldDB" id="A0A2H9TJY6"/>
<sequence length="450" mass="51462">MGDDDQLPKSKTTVTLAGKVEPVELSNADFEKQRRLHERQKHAEAKRPKKHRLERGDPANVEGFRGPWAGFVGENKGEEAVTQPSEEEMNKFLTEKSRFVPATLSGHVALGQERSVFHGKEERDYLGRSYMSPPHEEGMSFDKETFDCFAPKRLIHTWTGHTKGVNSIRFIPKTGHLLLSAAQDQRIKLWNVYGERECIRTFYGHNKPVREVNFSSDGGKFVSCSYDRSYKQWDTETGKCIFGKEYSTIPYCVRTHPDDPNIMLVGTADKKVLQWDIRADELVLEYSQHNGAINTITFFNEGRNFVTSSDDRTLRVWEYGNGNSVKTISDPEMQSMPYVAHHPTEPFLAFQSLANQIQIYSLHDLLTPRNKRFIGHSTSGYACQVNFSPDGRYICSGDGRGQVMVWNWQNGQQVRRLDAHPQVCIGVEWNPQHASRMASCSWDGTIKYWE</sequence>
<dbReference type="PROSITE" id="PS00678">
    <property type="entry name" value="WD_REPEATS_1"/>
    <property type="match status" value="1"/>
</dbReference>
<keyword evidence="3" id="KW-0507">mRNA processing</keyword>
<dbReference type="InterPro" id="IPR036322">
    <property type="entry name" value="WD40_repeat_dom_sf"/>
</dbReference>
<dbReference type="PANTHER" id="PTHR43979:SF1">
    <property type="entry name" value="PRE-MRNA-PROCESSING FACTOR 17"/>
    <property type="match status" value="1"/>
</dbReference>
<evidence type="ECO:0000256" key="3">
    <source>
        <dbReference type="ARBA" id="ARBA00022664"/>
    </source>
</evidence>
<comment type="subcellular location">
    <subcellularLocation>
        <location evidence="1">Nucleus</location>
    </subcellularLocation>
</comment>
<evidence type="ECO:0000313" key="12">
    <source>
        <dbReference type="Proteomes" id="UP000240830"/>
    </source>
</evidence>
<gene>
    <name evidence="11" type="ORF">PSACC_02124</name>
</gene>
<dbReference type="GO" id="GO:0045292">
    <property type="term" value="P:mRNA cis splicing, via spliceosome"/>
    <property type="evidence" value="ECO:0007669"/>
    <property type="project" value="EnsemblFungi"/>
</dbReference>
<proteinExistence type="predicted"/>
<evidence type="ECO:0000256" key="7">
    <source>
        <dbReference type="ARBA" id="ARBA00023242"/>
    </source>
</evidence>
<keyword evidence="12" id="KW-1185">Reference proteome</keyword>
<evidence type="ECO:0000256" key="8">
    <source>
        <dbReference type="ARBA" id="ARBA00068146"/>
    </source>
</evidence>
<evidence type="ECO:0000256" key="6">
    <source>
        <dbReference type="ARBA" id="ARBA00023187"/>
    </source>
</evidence>
<dbReference type="GO" id="GO:0003729">
    <property type="term" value="F:mRNA binding"/>
    <property type="evidence" value="ECO:0007669"/>
    <property type="project" value="TreeGrafter"/>
</dbReference>
<keyword evidence="6" id="KW-0508">mRNA splicing</keyword>
<dbReference type="OrthoDB" id="10257301at2759"/>
<keyword evidence="5" id="KW-0677">Repeat</keyword>
<dbReference type="InterPro" id="IPR019775">
    <property type="entry name" value="WD40_repeat_CS"/>
</dbReference>
<feature type="repeat" description="WD" evidence="9">
    <location>
        <begin position="158"/>
        <end position="192"/>
    </location>
</feature>
<dbReference type="InterPro" id="IPR032847">
    <property type="entry name" value="PRPF17"/>
</dbReference>
<dbReference type="GO" id="GO:0000389">
    <property type="term" value="P:mRNA 3'-splice site recognition"/>
    <property type="evidence" value="ECO:0007669"/>
    <property type="project" value="EnsemblFungi"/>
</dbReference>
<keyword evidence="4" id="KW-0747">Spliceosome</keyword>
<keyword evidence="11" id="KW-0132">Cell division</keyword>
<dbReference type="STRING" id="1246581.A0A2H9TJY6"/>
<dbReference type="GO" id="GO:0000974">
    <property type="term" value="C:Prp19 complex"/>
    <property type="evidence" value="ECO:0007669"/>
    <property type="project" value="EnsemblFungi"/>
</dbReference>
<dbReference type="Proteomes" id="UP000240830">
    <property type="component" value="Unassembled WGS sequence"/>
</dbReference>
<feature type="region of interest" description="Disordered" evidence="10">
    <location>
        <begin position="1"/>
        <end position="20"/>
    </location>
</feature>
<dbReference type="PANTHER" id="PTHR43979">
    <property type="entry name" value="PRE-MRNA-PROCESSING FACTOR 17"/>
    <property type="match status" value="1"/>
</dbReference>
<reference evidence="11 12" key="1">
    <citation type="submission" date="2016-10" db="EMBL/GenBank/DDBJ databases">
        <title>The genome of Paramicrosporidium saccamoebae is the missing link in understanding Cryptomycota and Microsporidia evolution.</title>
        <authorList>
            <person name="Quandt C.A."/>
            <person name="Beaudet D."/>
            <person name="Corsaro D."/>
            <person name="Michel R."/>
            <person name="Corradi N."/>
            <person name="James T."/>
        </authorList>
    </citation>
    <scope>NUCLEOTIDE SEQUENCE [LARGE SCALE GENOMIC DNA]</scope>
    <source>
        <strain evidence="11 12">KSL3</strain>
    </source>
</reference>
<evidence type="ECO:0000256" key="10">
    <source>
        <dbReference type="SAM" id="MobiDB-lite"/>
    </source>
</evidence>
<feature type="repeat" description="WD" evidence="9">
    <location>
        <begin position="286"/>
        <end position="327"/>
    </location>
</feature>
<dbReference type="PROSITE" id="PS50231">
    <property type="entry name" value="RICIN_B_LECTIN"/>
    <property type="match status" value="1"/>
</dbReference>
<accession>A0A2H9TJY6</accession>
<dbReference type="CDD" id="cd00200">
    <property type="entry name" value="WD40"/>
    <property type="match status" value="1"/>
</dbReference>
<dbReference type="InterPro" id="IPR015943">
    <property type="entry name" value="WD40/YVTN_repeat-like_dom_sf"/>
</dbReference>
<dbReference type="Gene3D" id="2.130.10.10">
    <property type="entry name" value="YVTN repeat-like/Quinoprotein amine dehydrogenase"/>
    <property type="match status" value="1"/>
</dbReference>
<dbReference type="GO" id="GO:0034399">
    <property type="term" value="C:nuclear periphery"/>
    <property type="evidence" value="ECO:0007669"/>
    <property type="project" value="EnsemblFungi"/>
</dbReference>
<keyword evidence="2 9" id="KW-0853">WD repeat</keyword>
<comment type="caution">
    <text evidence="11">The sequence shown here is derived from an EMBL/GenBank/DDBJ whole genome shotgun (WGS) entry which is preliminary data.</text>
</comment>
<evidence type="ECO:0000256" key="2">
    <source>
        <dbReference type="ARBA" id="ARBA00022574"/>
    </source>
</evidence>
<feature type="repeat" description="WD" evidence="9">
    <location>
        <begin position="417"/>
        <end position="450"/>
    </location>
</feature>
<feature type="repeat" description="WD" evidence="9">
    <location>
        <begin position="202"/>
        <end position="243"/>
    </location>
</feature>
<evidence type="ECO:0000256" key="4">
    <source>
        <dbReference type="ARBA" id="ARBA00022728"/>
    </source>
</evidence>
<protein>
    <recommendedName>
        <fullName evidence="8">Pre-mRNA-processing factor 17</fullName>
    </recommendedName>
</protein>
<dbReference type="PROSITE" id="PS50294">
    <property type="entry name" value="WD_REPEATS_REGION"/>
    <property type="match status" value="4"/>
</dbReference>
<evidence type="ECO:0000313" key="11">
    <source>
        <dbReference type="EMBL" id="PJF18049.1"/>
    </source>
</evidence>
<dbReference type="GO" id="GO:0000386">
    <property type="term" value="F:second spliceosomal transesterification activity"/>
    <property type="evidence" value="ECO:0007669"/>
    <property type="project" value="EnsemblFungi"/>
</dbReference>
<dbReference type="SUPFAM" id="SSF50978">
    <property type="entry name" value="WD40 repeat-like"/>
    <property type="match status" value="1"/>
</dbReference>
<keyword evidence="11" id="KW-0131">Cell cycle</keyword>
<feature type="repeat" description="WD" evidence="9">
    <location>
        <begin position="385"/>
        <end position="416"/>
    </location>
</feature>
<dbReference type="PROSITE" id="PS50082">
    <property type="entry name" value="WD_REPEATS_2"/>
    <property type="match status" value="5"/>
</dbReference>
<dbReference type="Pfam" id="PF00400">
    <property type="entry name" value="WD40"/>
    <property type="match status" value="5"/>
</dbReference>